<comment type="caution">
    <text evidence="1">The sequence shown here is derived from an EMBL/GenBank/DDBJ whole genome shotgun (WGS) entry which is preliminary data.</text>
</comment>
<evidence type="ECO:0000313" key="1">
    <source>
        <dbReference type="EMBL" id="GAD84954.1"/>
    </source>
</evidence>
<dbReference type="Proteomes" id="UP000017048">
    <property type="component" value="Unassembled WGS sequence"/>
</dbReference>
<evidence type="ECO:0008006" key="3">
    <source>
        <dbReference type="Google" id="ProtNLM"/>
    </source>
</evidence>
<organism evidence="1 2">
    <name type="scientific">Nocardia asteroides NBRC 15531</name>
    <dbReference type="NCBI Taxonomy" id="1110697"/>
    <lineage>
        <taxon>Bacteria</taxon>
        <taxon>Bacillati</taxon>
        <taxon>Actinomycetota</taxon>
        <taxon>Actinomycetes</taxon>
        <taxon>Mycobacteriales</taxon>
        <taxon>Nocardiaceae</taxon>
        <taxon>Nocardia</taxon>
    </lineage>
</organism>
<accession>U5EIG2</accession>
<dbReference type="EMBL" id="BAFO02000025">
    <property type="protein sequence ID" value="GAD84954.1"/>
    <property type="molecule type" value="Genomic_DNA"/>
</dbReference>
<proteinExistence type="predicted"/>
<gene>
    <name evidence="1" type="ORF">NCAST_25_03770</name>
</gene>
<reference evidence="1 2" key="1">
    <citation type="journal article" date="2014" name="BMC Genomics">
        <title>Genome based analysis of type-I polyketide synthase and nonribosomal peptide synthetase gene clusters in seven strains of five representative Nocardia species.</title>
        <authorList>
            <person name="Komaki H."/>
            <person name="Ichikawa N."/>
            <person name="Hosoyama A."/>
            <person name="Takahashi-Nakaguchi A."/>
            <person name="Matsuzawa T."/>
            <person name="Suzuki K."/>
            <person name="Fujita N."/>
            <person name="Gonoi T."/>
        </authorList>
    </citation>
    <scope>NUCLEOTIDE SEQUENCE [LARGE SCALE GENOMIC DNA]</scope>
    <source>
        <strain evidence="1 2">NBRC 15531</strain>
    </source>
</reference>
<dbReference type="RefSeq" id="WP_019044355.1">
    <property type="nucleotide sequence ID" value="NZ_BAFO02000025.1"/>
</dbReference>
<dbReference type="OrthoDB" id="459260at2"/>
<protein>
    <recommendedName>
        <fullName evidence="3">HD domain-containing protein</fullName>
    </recommendedName>
</protein>
<dbReference type="STRING" id="1824.SAMN05444423_101233"/>
<keyword evidence="2" id="KW-1185">Reference proteome</keyword>
<sequence length="175" mass="19408">MTAVAVTSHPVIEVVLSRHRAALGADETTYRHHVYRCANYQSALLGADLPDAAALAWAVHDLGIWTAGTFDYLAPSAALVDGFAAELGIAEPDLARTMVFDHHGVRPRADRLVETFRIADRVDVSHGLLRSGLDAAFVRAVVERFPYRGFHRFLVRSAVRHGVRHPVRPLPMLRW</sequence>
<dbReference type="AlphaFoldDB" id="U5EIG2"/>
<dbReference type="eggNOG" id="COG1418">
    <property type="taxonomic scope" value="Bacteria"/>
</dbReference>
<name>U5EIG2_NOCAS</name>
<dbReference type="GeneID" id="91514465"/>
<evidence type="ECO:0000313" key="2">
    <source>
        <dbReference type="Proteomes" id="UP000017048"/>
    </source>
</evidence>